<keyword evidence="1" id="KW-0812">Transmembrane</keyword>
<dbReference type="AlphaFoldDB" id="S4PBI6"/>
<reference evidence="2" key="1">
    <citation type="journal article" date="2013" name="BMC Genomics">
        <title>Unscrambling butterfly oogenesis.</title>
        <authorList>
            <person name="Carter J.M."/>
            <person name="Baker S.C."/>
            <person name="Pink R."/>
            <person name="Carter D.R."/>
            <person name="Collins A."/>
            <person name="Tomlin J."/>
            <person name="Gibbs M."/>
            <person name="Breuker C.J."/>
        </authorList>
    </citation>
    <scope>NUCLEOTIDE SEQUENCE</scope>
    <source>
        <tissue evidence="2">Ovary</tissue>
    </source>
</reference>
<dbReference type="EMBL" id="GAIX01002804">
    <property type="protein sequence ID" value="JAA89756.1"/>
    <property type="molecule type" value="Transcribed_RNA"/>
</dbReference>
<accession>S4PBI6</accession>
<evidence type="ECO:0000313" key="2">
    <source>
        <dbReference type="EMBL" id="JAA89756.1"/>
    </source>
</evidence>
<protein>
    <submittedName>
        <fullName evidence="2">Uncharacterized protein</fullName>
    </submittedName>
</protein>
<evidence type="ECO:0000256" key="1">
    <source>
        <dbReference type="SAM" id="Phobius"/>
    </source>
</evidence>
<reference evidence="2" key="2">
    <citation type="submission" date="2013-05" db="EMBL/GenBank/DDBJ databases">
        <authorList>
            <person name="Carter J.-M."/>
            <person name="Baker S.C."/>
            <person name="Pink R."/>
            <person name="Carter D.R.F."/>
            <person name="Collins A."/>
            <person name="Tomlin J."/>
            <person name="Gibbs M."/>
            <person name="Breuker C.J."/>
        </authorList>
    </citation>
    <scope>NUCLEOTIDE SEQUENCE</scope>
    <source>
        <tissue evidence="2">Ovary</tissue>
    </source>
</reference>
<feature type="non-terminal residue" evidence="2">
    <location>
        <position position="1"/>
    </location>
</feature>
<feature type="transmembrane region" description="Helical" evidence="1">
    <location>
        <begin position="40"/>
        <end position="61"/>
    </location>
</feature>
<proteinExistence type="predicted"/>
<sequence>KLSKLLQKNSTIEFAFVNFGYLFLKSISIQDIIFCHIKSVVYIIIFDLYLCFSINKLHYLLGKCKYLAIKWL</sequence>
<keyword evidence="1" id="KW-1133">Transmembrane helix</keyword>
<name>S4PBI6_9NEOP</name>
<organism evidence="2">
    <name type="scientific">Pararge aegeria</name>
    <name type="common">speckled wood butterfly</name>
    <dbReference type="NCBI Taxonomy" id="116150"/>
    <lineage>
        <taxon>Eukaryota</taxon>
        <taxon>Metazoa</taxon>
        <taxon>Ecdysozoa</taxon>
        <taxon>Arthropoda</taxon>
        <taxon>Hexapoda</taxon>
        <taxon>Insecta</taxon>
        <taxon>Pterygota</taxon>
        <taxon>Neoptera</taxon>
        <taxon>Endopterygota</taxon>
        <taxon>Lepidoptera</taxon>
        <taxon>Glossata</taxon>
        <taxon>Ditrysia</taxon>
        <taxon>Papilionoidea</taxon>
        <taxon>Nymphalidae</taxon>
        <taxon>Satyrinae</taxon>
        <taxon>Satyrini</taxon>
        <taxon>Parargina</taxon>
        <taxon>Pararge</taxon>
    </lineage>
</organism>
<feature type="transmembrane region" description="Helical" evidence="1">
    <location>
        <begin position="12"/>
        <end position="34"/>
    </location>
</feature>
<keyword evidence="1" id="KW-0472">Membrane</keyword>